<evidence type="ECO:0000313" key="3">
    <source>
        <dbReference type="Proteomes" id="UP001171916"/>
    </source>
</evidence>
<keyword evidence="1" id="KW-1133">Transmembrane helix</keyword>
<evidence type="ECO:0008006" key="4">
    <source>
        <dbReference type="Google" id="ProtNLM"/>
    </source>
</evidence>
<reference evidence="2" key="1">
    <citation type="submission" date="2023-06" db="EMBL/GenBank/DDBJ databases">
        <title>Robiginitalea aurantiacus sp. nov. and Algoriphagus sediminis sp. nov., isolated from coastal sediment.</title>
        <authorList>
            <person name="Zhou Z.Y."/>
            <person name="An J."/>
            <person name="Jia Y.W."/>
            <person name="Du Z.J."/>
        </authorList>
    </citation>
    <scope>NUCLEOTIDE SEQUENCE</scope>
    <source>
        <strain evidence="2">C2-7</strain>
    </source>
</reference>
<dbReference type="SUPFAM" id="SSF51445">
    <property type="entry name" value="(Trans)glycosidases"/>
    <property type="match status" value="1"/>
</dbReference>
<keyword evidence="1" id="KW-0812">Transmembrane</keyword>
<sequence>MFSRSNTYLFSSIGLILAMFLAYIIHQERSLKPAVAKEKWKGISWVGSRRALEGGEVANLLKTGADAISQTPFGWQSDPSNPDIRWRVESDEMWWGESSRGIAATLDSTRKHNILNVLKPHLWVRGSWPGEIEMKDEGDWNLWFDNYRGFILDYAILAEKLEIPVLCIGTELERTSHREEDWRKVISQVKKVYSGKLIYAANFTEFEHIEFWDELDFIGVQAYFPLSKKKVPGLKDLIKGWEEPKERIERISSKFQKPVVFTEIGYCNTQDAAVEPWVWPSDRRDATVSEEMQALCYEAFFEAVWQEPWMAGAFWWKWFPHGARQGIDFTPQGKTAEDVLRKYYSD</sequence>
<keyword evidence="3" id="KW-1185">Reference proteome</keyword>
<comment type="caution">
    <text evidence="2">The sequence shown here is derived from an EMBL/GenBank/DDBJ whole genome shotgun (WGS) entry which is preliminary data.</text>
</comment>
<keyword evidence="1" id="KW-0472">Membrane</keyword>
<protein>
    <recommendedName>
        <fullName evidence="4">GTA TIM-barrel-like domain-containing protein</fullName>
    </recommendedName>
</protein>
<evidence type="ECO:0000256" key="1">
    <source>
        <dbReference type="SAM" id="Phobius"/>
    </source>
</evidence>
<dbReference type="InterPro" id="IPR055151">
    <property type="entry name" value="GH113"/>
</dbReference>
<name>A0ABT7Y857_9BACT</name>
<gene>
    <name evidence="2" type="ORF">QVH07_01030</name>
</gene>
<accession>A0ABT7Y857</accession>
<evidence type="ECO:0000313" key="2">
    <source>
        <dbReference type="EMBL" id="MDN3202704.1"/>
    </source>
</evidence>
<dbReference type="Proteomes" id="UP001171916">
    <property type="component" value="Unassembled WGS sequence"/>
</dbReference>
<dbReference type="Pfam" id="PF22612">
    <property type="entry name" value="GH113"/>
    <property type="match status" value="1"/>
</dbReference>
<dbReference type="EMBL" id="JAUEPH010000001">
    <property type="protein sequence ID" value="MDN3202704.1"/>
    <property type="molecule type" value="Genomic_DNA"/>
</dbReference>
<dbReference type="RefSeq" id="WP_289998262.1">
    <property type="nucleotide sequence ID" value="NZ_JAUEPH010000001.1"/>
</dbReference>
<organism evidence="2 3">
    <name type="scientific">Algoriphagus sediminis</name>
    <dbReference type="NCBI Taxonomy" id="3057113"/>
    <lineage>
        <taxon>Bacteria</taxon>
        <taxon>Pseudomonadati</taxon>
        <taxon>Bacteroidota</taxon>
        <taxon>Cytophagia</taxon>
        <taxon>Cytophagales</taxon>
        <taxon>Cyclobacteriaceae</taxon>
        <taxon>Algoriphagus</taxon>
    </lineage>
</organism>
<proteinExistence type="predicted"/>
<dbReference type="Gene3D" id="3.20.20.80">
    <property type="entry name" value="Glycosidases"/>
    <property type="match status" value="1"/>
</dbReference>
<feature type="transmembrane region" description="Helical" evidence="1">
    <location>
        <begin position="7"/>
        <end position="25"/>
    </location>
</feature>
<dbReference type="InterPro" id="IPR017853">
    <property type="entry name" value="GH"/>
</dbReference>
<dbReference type="CDD" id="cd19608">
    <property type="entry name" value="GH113_mannanase-like"/>
    <property type="match status" value="1"/>
</dbReference>